<dbReference type="EMBL" id="CDSF01000068">
    <property type="protein sequence ID" value="CEO96626.1"/>
    <property type="molecule type" value="Genomic_DNA"/>
</dbReference>
<dbReference type="AlphaFoldDB" id="A0A0G4IN30"/>
<sequence length="132" mass="14802">MAIGLRCRDLDLAVVNGSLDIAGRLSVNSASDREASAQDLLNGALQLLRLRPRTHRTSNVENRLERQVSIVLDVLLLLAITDWLLESANDERRRRRDDLDLSLTVLDSQLAGDTETLVLSGRLRNVLTNFLW</sequence>
<dbReference type="Proteomes" id="UP000039324">
    <property type="component" value="Unassembled WGS sequence"/>
</dbReference>
<protein>
    <submittedName>
        <fullName evidence="1">Uncharacterized protein</fullName>
    </submittedName>
</protein>
<keyword evidence="2" id="KW-1185">Reference proteome</keyword>
<proteinExistence type="predicted"/>
<accession>A0A0G4IN30</accession>
<organism evidence="1 2">
    <name type="scientific">Plasmodiophora brassicae</name>
    <name type="common">Clubroot disease agent</name>
    <dbReference type="NCBI Taxonomy" id="37360"/>
    <lineage>
        <taxon>Eukaryota</taxon>
        <taxon>Sar</taxon>
        <taxon>Rhizaria</taxon>
        <taxon>Endomyxa</taxon>
        <taxon>Phytomyxea</taxon>
        <taxon>Plasmodiophorida</taxon>
        <taxon>Plasmodiophoridae</taxon>
        <taxon>Plasmodiophora</taxon>
    </lineage>
</organism>
<evidence type="ECO:0000313" key="1">
    <source>
        <dbReference type="EMBL" id="CEO96626.1"/>
    </source>
</evidence>
<name>A0A0G4IN30_PLABS</name>
<reference evidence="1 2" key="1">
    <citation type="submission" date="2015-02" db="EMBL/GenBank/DDBJ databases">
        <authorList>
            <person name="Chooi Y.-H."/>
        </authorList>
    </citation>
    <scope>NUCLEOTIDE SEQUENCE [LARGE SCALE GENOMIC DNA]</scope>
    <source>
        <strain evidence="1">E3</strain>
    </source>
</reference>
<evidence type="ECO:0000313" key="2">
    <source>
        <dbReference type="Proteomes" id="UP000039324"/>
    </source>
</evidence>
<gene>
    <name evidence="1" type="ORF">PBRA_005235</name>
</gene>